<dbReference type="Pfam" id="PF08327">
    <property type="entry name" value="AHSA1"/>
    <property type="match status" value="1"/>
</dbReference>
<dbReference type="InterPro" id="IPR015310">
    <property type="entry name" value="AHSA1-like_N"/>
</dbReference>
<evidence type="ECO:0000256" key="1">
    <source>
        <dbReference type="ARBA" id="ARBA00006817"/>
    </source>
</evidence>
<dbReference type="PANTHER" id="PTHR13009:SF22">
    <property type="entry name" value="LD43819P"/>
    <property type="match status" value="1"/>
</dbReference>
<dbReference type="Gene3D" id="3.15.10.20">
    <property type="entry name" value="Activator of Hsp90 ATPase Aha1, N-terminal domain"/>
    <property type="match status" value="1"/>
</dbReference>
<reference evidence="4" key="1">
    <citation type="submission" date="2025-08" db="UniProtKB">
        <authorList>
            <consortium name="RefSeq"/>
        </authorList>
    </citation>
    <scope>IDENTIFICATION</scope>
</reference>
<proteinExistence type="inferred from homology"/>
<protein>
    <submittedName>
        <fullName evidence="4">Activator of 90 kDa heat shock protein ATPase homolog 1-like</fullName>
    </submittedName>
</protein>
<dbReference type="PANTHER" id="PTHR13009">
    <property type="entry name" value="HEAT SHOCK PROTEIN 90 HSP90 CO-CHAPERONE AHA-1"/>
    <property type="match status" value="1"/>
</dbReference>
<dbReference type="Gene3D" id="3.30.530.20">
    <property type="match status" value="1"/>
</dbReference>
<comment type="similarity">
    <text evidence="1">Belongs to the AHA1 family.</text>
</comment>
<dbReference type="GeneID" id="106806651"/>
<dbReference type="SUPFAM" id="SSF55961">
    <property type="entry name" value="Bet v1-like"/>
    <property type="match status" value="1"/>
</dbReference>
<dbReference type="SMART" id="SM01000">
    <property type="entry name" value="Aha1_N"/>
    <property type="match status" value="1"/>
</dbReference>
<accession>A0ABM1DW22</accession>
<dbReference type="Pfam" id="PF09229">
    <property type="entry name" value="Aha1_N"/>
    <property type="match status" value="1"/>
</dbReference>
<feature type="domain" description="Activator of Hsp90 ATPase AHSA1-like N-terminal" evidence="2">
    <location>
        <begin position="10"/>
        <end position="145"/>
    </location>
</feature>
<dbReference type="SUPFAM" id="SSF103111">
    <property type="entry name" value="Activator of Hsp90 ATPase, Aha1"/>
    <property type="match status" value="1"/>
</dbReference>
<dbReference type="CDD" id="cd08892">
    <property type="entry name" value="SRPBCC_Aha1"/>
    <property type="match status" value="1"/>
</dbReference>
<organism evidence="3 4">
    <name type="scientific">Priapulus caudatus</name>
    <name type="common">Priapulid worm</name>
    <dbReference type="NCBI Taxonomy" id="37621"/>
    <lineage>
        <taxon>Eukaryota</taxon>
        <taxon>Metazoa</taxon>
        <taxon>Ecdysozoa</taxon>
        <taxon>Scalidophora</taxon>
        <taxon>Priapulida</taxon>
        <taxon>Priapulimorpha</taxon>
        <taxon>Priapulimorphida</taxon>
        <taxon>Priapulidae</taxon>
        <taxon>Priapulus</taxon>
    </lineage>
</organism>
<evidence type="ECO:0000259" key="2">
    <source>
        <dbReference type="SMART" id="SM01000"/>
    </source>
</evidence>
<name>A0ABM1DW22_PRICU</name>
<dbReference type="Proteomes" id="UP000695022">
    <property type="component" value="Unplaced"/>
</dbReference>
<evidence type="ECO:0000313" key="3">
    <source>
        <dbReference type="Proteomes" id="UP000695022"/>
    </source>
</evidence>
<dbReference type="RefSeq" id="XP_014664143.1">
    <property type="nucleotide sequence ID" value="XM_014808657.1"/>
</dbReference>
<dbReference type="InterPro" id="IPR036338">
    <property type="entry name" value="Aha1"/>
</dbReference>
<dbReference type="InterPro" id="IPR023393">
    <property type="entry name" value="START-like_dom_sf"/>
</dbReference>
<dbReference type="InterPro" id="IPR013538">
    <property type="entry name" value="ASHA1/2-like_C"/>
</dbReference>
<sequence length="336" mass="38209">MPLFTNYRTEKNATAWSKDKITSLFTDMEIQDDAYKVIIKSIDDITGEAFANNRKGKLIFFYEWEIKLEWEGWLRKTQKVCKGTITIPNLSEEHHDPEEVDVDVSLSVEDDEGYMVKEFLRVAGVKEVRTKIAIYISDLQIEYSKGLLLPSKDGKLPALEVKGGGRTIVSGAKKPEEEDEQTKRVRETKEKLKNLHSKSTEQFSKTRVTLSETFKCTADELYAALVVPEQVRAWTGSPAEIDGQSGGKFSMFSGNVEGTFLDLRPGSQIIQRWRFKDWPAGHTSMVTINIRETNDGTIMDVSQTSIPADQYDKTNDGWKRYYFQAIKARMGFGSLL</sequence>
<gene>
    <name evidence="4" type="primary">LOC106806651</name>
</gene>
<evidence type="ECO:0000313" key="4">
    <source>
        <dbReference type="RefSeq" id="XP_014664143.1"/>
    </source>
</evidence>
<keyword evidence="3" id="KW-1185">Reference proteome</keyword>